<feature type="compositionally biased region" description="Polar residues" evidence="1">
    <location>
        <begin position="52"/>
        <end position="63"/>
    </location>
</feature>
<dbReference type="Gramene" id="KQK02227">
    <property type="protein sequence ID" value="KQK02227"/>
    <property type="gene ID" value="BRADI_2g00156v3"/>
</dbReference>
<reference evidence="2" key="2">
    <citation type="submission" date="2017-06" db="EMBL/GenBank/DDBJ databases">
        <title>WGS assembly of Brachypodium distachyon.</title>
        <authorList>
            <consortium name="The International Brachypodium Initiative"/>
            <person name="Lucas S."/>
            <person name="Harmon-Smith M."/>
            <person name="Lail K."/>
            <person name="Tice H."/>
            <person name="Grimwood J."/>
            <person name="Bruce D."/>
            <person name="Barry K."/>
            <person name="Shu S."/>
            <person name="Lindquist E."/>
            <person name="Wang M."/>
            <person name="Pitluck S."/>
            <person name="Vogel J.P."/>
            <person name="Garvin D.F."/>
            <person name="Mockler T.C."/>
            <person name="Schmutz J."/>
            <person name="Rokhsar D."/>
            <person name="Bevan M.W."/>
        </authorList>
    </citation>
    <scope>NUCLEOTIDE SEQUENCE</scope>
    <source>
        <strain evidence="2">Bd21</strain>
    </source>
</reference>
<keyword evidence="4" id="KW-1185">Reference proteome</keyword>
<accession>A0A0Q3I8V0</accession>
<protein>
    <submittedName>
        <fullName evidence="2 3">Uncharacterized protein</fullName>
    </submittedName>
</protein>
<dbReference type="AlphaFoldDB" id="A0A0Q3I8V0"/>
<evidence type="ECO:0000313" key="4">
    <source>
        <dbReference type="Proteomes" id="UP000008810"/>
    </source>
</evidence>
<dbReference type="EMBL" id="CM000881">
    <property type="protein sequence ID" value="KQK02227.1"/>
    <property type="molecule type" value="Genomic_DNA"/>
</dbReference>
<evidence type="ECO:0000313" key="3">
    <source>
        <dbReference type="EnsemblPlants" id="KQK02227"/>
    </source>
</evidence>
<feature type="compositionally biased region" description="Low complexity" evidence="1">
    <location>
        <begin position="20"/>
        <end position="31"/>
    </location>
</feature>
<feature type="region of interest" description="Disordered" evidence="1">
    <location>
        <begin position="209"/>
        <end position="231"/>
    </location>
</feature>
<name>A0A0Q3I8V0_BRADI</name>
<sequence>MKRKAHLVNGMNSAEYHMGSSSSSNTRFSNSVQQNPTALSEPSHPQMPLSIGPSNWNGQSLVNQEAPRRNVRARHNPEPRPASTSTAINNNLPTFGSTGSAFTSTSAGRNQAPFSLPTRTLPSGASGVTGTVSSSRLYHPAMHSNSSIVAAATTVQGSSGGAIFANAGYAHPSSAASSSSRAISHAAVIPSYHPTTSSSVRINQPSPIGTAASSTHARHVSMGHANSGRNQRATNSIGLCWSSWLSTNQGNHHLLTPTGT</sequence>
<dbReference type="EnsemblPlants" id="KQK02227">
    <property type="protein sequence ID" value="KQK02227"/>
    <property type="gene ID" value="BRADI_2g00156v3"/>
</dbReference>
<dbReference type="Proteomes" id="UP000008810">
    <property type="component" value="Chromosome 2"/>
</dbReference>
<reference evidence="3" key="3">
    <citation type="submission" date="2018-08" db="UniProtKB">
        <authorList>
            <consortium name="EnsemblPlants"/>
        </authorList>
    </citation>
    <scope>IDENTIFICATION</scope>
    <source>
        <strain evidence="3">cv. Bd21</strain>
    </source>
</reference>
<evidence type="ECO:0000313" key="2">
    <source>
        <dbReference type="EMBL" id="KQK02227.1"/>
    </source>
</evidence>
<gene>
    <name evidence="2" type="ORF">BRADI_2g00156v3</name>
</gene>
<feature type="region of interest" description="Disordered" evidence="1">
    <location>
        <begin position="1"/>
        <end position="130"/>
    </location>
</feature>
<dbReference type="InParanoid" id="A0A0Q3I8V0"/>
<feature type="compositionally biased region" description="Polar residues" evidence="1">
    <location>
        <begin position="82"/>
        <end position="93"/>
    </location>
</feature>
<evidence type="ECO:0000256" key="1">
    <source>
        <dbReference type="SAM" id="MobiDB-lite"/>
    </source>
</evidence>
<feature type="compositionally biased region" description="Low complexity" evidence="1">
    <location>
        <begin position="94"/>
        <end position="108"/>
    </location>
</feature>
<proteinExistence type="predicted"/>
<reference evidence="2 3" key="1">
    <citation type="journal article" date="2010" name="Nature">
        <title>Genome sequencing and analysis of the model grass Brachypodium distachyon.</title>
        <authorList>
            <consortium name="International Brachypodium Initiative"/>
        </authorList>
    </citation>
    <scope>NUCLEOTIDE SEQUENCE [LARGE SCALE GENOMIC DNA]</scope>
    <source>
        <strain evidence="2 3">Bd21</strain>
    </source>
</reference>
<organism evidence="2">
    <name type="scientific">Brachypodium distachyon</name>
    <name type="common">Purple false brome</name>
    <name type="synonym">Trachynia distachya</name>
    <dbReference type="NCBI Taxonomy" id="15368"/>
    <lineage>
        <taxon>Eukaryota</taxon>
        <taxon>Viridiplantae</taxon>
        <taxon>Streptophyta</taxon>
        <taxon>Embryophyta</taxon>
        <taxon>Tracheophyta</taxon>
        <taxon>Spermatophyta</taxon>
        <taxon>Magnoliopsida</taxon>
        <taxon>Liliopsida</taxon>
        <taxon>Poales</taxon>
        <taxon>Poaceae</taxon>
        <taxon>BOP clade</taxon>
        <taxon>Pooideae</taxon>
        <taxon>Stipodae</taxon>
        <taxon>Brachypodieae</taxon>
        <taxon>Brachypodium</taxon>
    </lineage>
</organism>